<evidence type="ECO:0000313" key="2">
    <source>
        <dbReference type="EMBL" id="GGL58292.1"/>
    </source>
</evidence>
<feature type="transmembrane region" description="Helical" evidence="1">
    <location>
        <begin position="56"/>
        <end position="78"/>
    </location>
</feature>
<dbReference type="Proteomes" id="UP000607197">
    <property type="component" value="Unassembled WGS sequence"/>
</dbReference>
<dbReference type="AlphaFoldDB" id="A0A830F384"/>
<dbReference type="EMBL" id="BMPG01000002">
    <property type="protein sequence ID" value="GGL58292.1"/>
    <property type="molecule type" value="Genomic_DNA"/>
</dbReference>
<keyword evidence="3" id="KW-1185">Reference proteome</keyword>
<organism evidence="2 3">
    <name type="scientific">Halocalculus aciditolerans</name>
    <dbReference type="NCBI Taxonomy" id="1383812"/>
    <lineage>
        <taxon>Archaea</taxon>
        <taxon>Methanobacteriati</taxon>
        <taxon>Methanobacteriota</taxon>
        <taxon>Stenosarchaea group</taxon>
        <taxon>Halobacteria</taxon>
        <taxon>Halobacteriales</taxon>
        <taxon>Halobacteriaceae</taxon>
        <taxon>Halocalculus</taxon>
    </lineage>
</organism>
<keyword evidence="1" id="KW-1133">Transmembrane helix</keyword>
<proteinExistence type="predicted"/>
<feature type="transmembrane region" description="Helical" evidence="1">
    <location>
        <begin position="18"/>
        <end position="36"/>
    </location>
</feature>
<accession>A0A830F384</accession>
<keyword evidence="1" id="KW-0812">Transmembrane</keyword>
<evidence type="ECO:0000256" key="1">
    <source>
        <dbReference type="SAM" id="Phobius"/>
    </source>
</evidence>
<protein>
    <submittedName>
        <fullName evidence="2">Uncharacterized protein</fullName>
    </submittedName>
</protein>
<dbReference type="RefSeq" id="WP_188977647.1">
    <property type="nucleotide sequence ID" value="NZ_BMPG01000002.1"/>
</dbReference>
<comment type="caution">
    <text evidence="2">The sequence shown here is derived from an EMBL/GenBank/DDBJ whole genome shotgun (WGS) entry which is preliminary data.</text>
</comment>
<reference evidence="2" key="1">
    <citation type="journal article" date="2014" name="Int. J. Syst. Evol. Microbiol.">
        <title>Complete genome sequence of Corynebacterium casei LMG S-19264T (=DSM 44701T), isolated from a smear-ripened cheese.</title>
        <authorList>
            <consortium name="US DOE Joint Genome Institute (JGI-PGF)"/>
            <person name="Walter F."/>
            <person name="Albersmeier A."/>
            <person name="Kalinowski J."/>
            <person name="Ruckert C."/>
        </authorList>
    </citation>
    <scope>NUCLEOTIDE SEQUENCE</scope>
    <source>
        <strain evidence="2">JCM 19596</strain>
    </source>
</reference>
<keyword evidence="1" id="KW-0472">Membrane</keyword>
<reference evidence="2" key="2">
    <citation type="submission" date="2020-09" db="EMBL/GenBank/DDBJ databases">
        <authorList>
            <person name="Sun Q."/>
            <person name="Ohkuma M."/>
        </authorList>
    </citation>
    <scope>NUCLEOTIDE SEQUENCE</scope>
    <source>
        <strain evidence="2">JCM 19596</strain>
    </source>
</reference>
<name>A0A830F384_9EURY</name>
<sequence length="83" mass="8684">MSTSSSLRSWLDGRSQHVIGGLLGAAGALHFALWTQDSAFLADLQAGQLATAAAAVQTYLAAHPAYPVFFVLGIIVLLRASRS</sequence>
<evidence type="ECO:0000313" key="3">
    <source>
        <dbReference type="Proteomes" id="UP000607197"/>
    </source>
</evidence>
<gene>
    <name evidence="2" type="ORF">GCM10009039_15690</name>
</gene>